<keyword evidence="4" id="KW-1185">Reference proteome</keyword>
<evidence type="ECO:0000313" key="3">
    <source>
        <dbReference type="EMBL" id="KAG4420426.1"/>
    </source>
</evidence>
<dbReference type="AlphaFoldDB" id="A0A8H7TK68"/>
<comment type="caution">
    <text evidence="3">The sequence shown here is derived from an EMBL/GenBank/DDBJ whole genome shotgun (WGS) entry which is preliminary data.</text>
</comment>
<reference evidence="3" key="1">
    <citation type="submission" date="2021-02" db="EMBL/GenBank/DDBJ databases">
        <title>Genome sequence Cadophora malorum strain M34.</title>
        <authorList>
            <person name="Stefanovic E."/>
            <person name="Vu D."/>
            <person name="Scully C."/>
            <person name="Dijksterhuis J."/>
            <person name="Roader J."/>
            <person name="Houbraken J."/>
        </authorList>
    </citation>
    <scope>NUCLEOTIDE SEQUENCE</scope>
    <source>
        <strain evidence="3">M34</strain>
    </source>
</reference>
<protein>
    <recommendedName>
        <fullName evidence="2">DUF6594 domain-containing protein</fullName>
    </recommendedName>
</protein>
<sequence length="308" mass="35555">MNAVKRNWSSQFSPRVDPLDIFSDIREQFLSPSYEERPDGYPRLAGFVDSSPSFGIFRTFSYEYIKILLVHMSSLEEKSKKLAALDRDDELGGEATNWRLTGRYHRDGMDTKRIELQESFEKELMVYVPRLLQFRDLKAMSPAPERDHDSVFKYVMGEKPLGEGEGDWILHNEDFVSAVPQRRSYFERIIVRHLDGWPNTIFKSIFETHHRRIKDSAVRIWCDARVKMFGRLMVVFFAVLVLFTPVILFLLTSMSRACMAVVVLAFVFIFAVMMSLLMDAGDKEMLVGTATYCAVLVTFLGNLQRIGS</sequence>
<evidence type="ECO:0000313" key="4">
    <source>
        <dbReference type="Proteomes" id="UP000664132"/>
    </source>
</evidence>
<feature type="domain" description="DUF6594" evidence="2">
    <location>
        <begin position="41"/>
        <end position="297"/>
    </location>
</feature>
<keyword evidence="1" id="KW-0472">Membrane</keyword>
<dbReference type="Proteomes" id="UP000664132">
    <property type="component" value="Unassembled WGS sequence"/>
</dbReference>
<accession>A0A8H7TK68</accession>
<dbReference type="OrthoDB" id="3533814at2759"/>
<name>A0A8H7TK68_9HELO</name>
<evidence type="ECO:0000259" key="2">
    <source>
        <dbReference type="Pfam" id="PF20237"/>
    </source>
</evidence>
<organism evidence="3 4">
    <name type="scientific">Cadophora malorum</name>
    <dbReference type="NCBI Taxonomy" id="108018"/>
    <lineage>
        <taxon>Eukaryota</taxon>
        <taxon>Fungi</taxon>
        <taxon>Dikarya</taxon>
        <taxon>Ascomycota</taxon>
        <taxon>Pezizomycotina</taxon>
        <taxon>Leotiomycetes</taxon>
        <taxon>Helotiales</taxon>
        <taxon>Ploettnerulaceae</taxon>
        <taxon>Cadophora</taxon>
    </lineage>
</organism>
<proteinExistence type="predicted"/>
<dbReference type="PANTHER" id="PTHR34502">
    <property type="entry name" value="DUF6594 DOMAIN-CONTAINING PROTEIN-RELATED"/>
    <property type="match status" value="1"/>
</dbReference>
<evidence type="ECO:0000256" key="1">
    <source>
        <dbReference type="SAM" id="Phobius"/>
    </source>
</evidence>
<dbReference type="Pfam" id="PF20237">
    <property type="entry name" value="DUF6594"/>
    <property type="match status" value="1"/>
</dbReference>
<feature type="transmembrane region" description="Helical" evidence="1">
    <location>
        <begin position="228"/>
        <end position="251"/>
    </location>
</feature>
<dbReference type="PANTHER" id="PTHR34502:SF3">
    <property type="entry name" value="DUF6594 DOMAIN-CONTAINING PROTEIN"/>
    <property type="match status" value="1"/>
</dbReference>
<feature type="transmembrane region" description="Helical" evidence="1">
    <location>
        <begin position="258"/>
        <end position="278"/>
    </location>
</feature>
<feature type="transmembrane region" description="Helical" evidence="1">
    <location>
        <begin position="284"/>
        <end position="303"/>
    </location>
</feature>
<keyword evidence="1" id="KW-1133">Transmembrane helix</keyword>
<gene>
    <name evidence="3" type="ORF">IFR04_006442</name>
</gene>
<dbReference type="InterPro" id="IPR046529">
    <property type="entry name" value="DUF6594"/>
</dbReference>
<keyword evidence="1" id="KW-0812">Transmembrane</keyword>
<dbReference type="EMBL" id="JAFJYH010000084">
    <property type="protein sequence ID" value="KAG4420426.1"/>
    <property type="molecule type" value="Genomic_DNA"/>
</dbReference>